<dbReference type="Gene3D" id="3.30.70.660">
    <property type="entry name" value="Pseudouridine synthase I, catalytic domain, C-terminal subdomain"/>
    <property type="match status" value="1"/>
</dbReference>
<dbReference type="InterPro" id="IPR001406">
    <property type="entry name" value="PsdUridine_synth_TruA"/>
</dbReference>
<accession>A0A0D8FX01</accession>
<feature type="domain" description="Pseudouridine synthase I TruA alpha/beta" evidence="8">
    <location>
        <begin position="165"/>
        <end position="256"/>
    </location>
</feature>
<dbReference type="NCBIfam" id="TIGR00071">
    <property type="entry name" value="hisT_truA"/>
    <property type="match status" value="1"/>
</dbReference>
<dbReference type="InterPro" id="IPR020097">
    <property type="entry name" value="PsdUridine_synth_TruA_a/b_dom"/>
</dbReference>
<evidence type="ECO:0000313" key="10">
    <source>
        <dbReference type="Proteomes" id="UP000032336"/>
    </source>
</evidence>
<feature type="active site" description="Nucleophile" evidence="4 5">
    <location>
        <position position="68"/>
    </location>
</feature>
<dbReference type="GO" id="GO:0031119">
    <property type="term" value="P:tRNA pseudouridine synthesis"/>
    <property type="evidence" value="ECO:0007669"/>
    <property type="project" value="UniProtKB-UniRule"/>
</dbReference>
<proteinExistence type="inferred from homology"/>
<dbReference type="SUPFAM" id="SSF55120">
    <property type="entry name" value="Pseudouridine synthase"/>
    <property type="match status" value="1"/>
</dbReference>
<name>A0A0D8FX01_9ACTN</name>
<dbReference type="Proteomes" id="UP000032336">
    <property type="component" value="Unassembled WGS sequence"/>
</dbReference>
<evidence type="ECO:0000313" key="9">
    <source>
        <dbReference type="EMBL" id="KJE77735.1"/>
    </source>
</evidence>
<comment type="function">
    <text evidence="4">Formation of pseudouridine at positions 38, 39 and 40 in the anticodon stem and loop of transfer RNAs.</text>
</comment>
<dbReference type="HAMAP" id="MF_00171">
    <property type="entry name" value="TruA"/>
    <property type="match status" value="1"/>
</dbReference>
<dbReference type="Pfam" id="PF01416">
    <property type="entry name" value="PseudoU_synth_1"/>
    <property type="match status" value="1"/>
</dbReference>
<dbReference type="EC" id="5.4.99.12" evidence="4"/>
<evidence type="ECO:0000256" key="1">
    <source>
        <dbReference type="ARBA" id="ARBA00009375"/>
    </source>
</evidence>
<dbReference type="EMBL" id="JXUW01000003">
    <property type="protein sequence ID" value="KJE77735.1"/>
    <property type="molecule type" value="Genomic_DNA"/>
</dbReference>
<comment type="caution">
    <text evidence="9">The sequence shown here is derived from an EMBL/GenBank/DDBJ whole genome shotgun (WGS) entry which is preliminary data.</text>
</comment>
<dbReference type="PATRIC" id="fig|1121877.4.peg.516"/>
<comment type="catalytic activity">
    <reaction evidence="4 7">
        <text>uridine(38/39/40) in tRNA = pseudouridine(38/39/40) in tRNA</text>
        <dbReference type="Rhea" id="RHEA:22376"/>
        <dbReference type="Rhea" id="RHEA-COMP:10085"/>
        <dbReference type="Rhea" id="RHEA-COMP:10087"/>
        <dbReference type="ChEBI" id="CHEBI:65314"/>
        <dbReference type="ChEBI" id="CHEBI:65315"/>
        <dbReference type="EC" id="5.4.99.12"/>
    </reaction>
</comment>
<dbReference type="PANTHER" id="PTHR11142">
    <property type="entry name" value="PSEUDOURIDYLATE SYNTHASE"/>
    <property type="match status" value="1"/>
</dbReference>
<dbReference type="InterPro" id="IPR020095">
    <property type="entry name" value="PsdUridine_synth_TruA_C"/>
</dbReference>
<evidence type="ECO:0000256" key="2">
    <source>
        <dbReference type="ARBA" id="ARBA00022694"/>
    </source>
</evidence>
<comment type="caution">
    <text evidence="4">Lacks conserved residue(s) required for the propagation of feature annotation.</text>
</comment>
<dbReference type="Gene3D" id="3.30.70.580">
    <property type="entry name" value="Pseudouridine synthase I, catalytic domain, N-terminal subdomain"/>
    <property type="match status" value="1"/>
</dbReference>
<evidence type="ECO:0000259" key="8">
    <source>
        <dbReference type="Pfam" id="PF01416"/>
    </source>
</evidence>
<evidence type="ECO:0000256" key="5">
    <source>
        <dbReference type="PIRSR" id="PIRSR001430-1"/>
    </source>
</evidence>
<dbReference type="STRING" id="1121877.FEAC_04830"/>
<dbReference type="eggNOG" id="COG0101">
    <property type="taxonomic scope" value="Bacteria"/>
</dbReference>
<dbReference type="PANTHER" id="PTHR11142:SF0">
    <property type="entry name" value="TRNA PSEUDOURIDINE SYNTHASE-LIKE 1"/>
    <property type="match status" value="1"/>
</dbReference>
<comment type="similarity">
    <text evidence="1 4 7">Belongs to the tRNA pseudouridine synthase TruA family.</text>
</comment>
<evidence type="ECO:0000256" key="4">
    <source>
        <dbReference type="HAMAP-Rule" id="MF_00171"/>
    </source>
</evidence>
<dbReference type="GO" id="GO:0003723">
    <property type="term" value="F:RNA binding"/>
    <property type="evidence" value="ECO:0007669"/>
    <property type="project" value="InterPro"/>
</dbReference>
<sequence>MAMAPLWSLSSSSKYLLMGWAIVLAYDGSHYHGSAPQPGIATVVGGLTQSLERLRVDYHDLALAGRTDAGVHARFQLVSLEAPSLTEEHYPRLQAILPQGVMLRVVMRTPAAFHARHSAQWRQYRYRIRRASHDPLFPLSWQISHPLDVGAMSEVASYLRTVESFEALCKAGSAGGFRRRIHSIELAEREGFFEISVLGASFCHQMVRRIVGALVQVGRRRWSPEYVIEAVDGRDRALLSELAPAHGLYLWRVGYNQAWEWAAERFLERGFEEDWSVIDRLELPFPLEWSAECPHYRHPS</sequence>
<keyword evidence="10" id="KW-1185">Reference proteome</keyword>
<organism evidence="9 10">
    <name type="scientific">Ferrimicrobium acidiphilum DSM 19497</name>
    <dbReference type="NCBI Taxonomy" id="1121877"/>
    <lineage>
        <taxon>Bacteria</taxon>
        <taxon>Bacillati</taxon>
        <taxon>Actinomycetota</taxon>
        <taxon>Acidimicrobiia</taxon>
        <taxon>Acidimicrobiales</taxon>
        <taxon>Acidimicrobiaceae</taxon>
        <taxon>Ferrimicrobium</taxon>
    </lineage>
</organism>
<dbReference type="GO" id="GO:0160147">
    <property type="term" value="F:tRNA pseudouridine(38-40) synthase activity"/>
    <property type="evidence" value="ECO:0007669"/>
    <property type="project" value="UniProtKB-EC"/>
</dbReference>
<keyword evidence="2 4" id="KW-0819">tRNA processing</keyword>
<comment type="subunit">
    <text evidence="4">Homodimer.</text>
</comment>
<dbReference type="InterPro" id="IPR020103">
    <property type="entry name" value="PsdUridine_synth_cat_dom_sf"/>
</dbReference>
<dbReference type="PIRSF" id="PIRSF001430">
    <property type="entry name" value="tRNA_psdUrid_synth"/>
    <property type="match status" value="1"/>
</dbReference>
<gene>
    <name evidence="4 9" type="primary">truA</name>
    <name evidence="9" type="ORF">FEAC_04830</name>
</gene>
<evidence type="ECO:0000256" key="3">
    <source>
        <dbReference type="ARBA" id="ARBA00023235"/>
    </source>
</evidence>
<dbReference type="OrthoDB" id="9811823at2"/>
<feature type="binding site" evidence="4 6">
    <location>
        <position position="124"/>
    </location>
    <ligand>
        <name>substrate</name>
    </ligand>
</feature>
<evidence type="ECO:0000256" key="7">
    <source>
        <dbReference type="RuleBase" id="RU003792"/>
    </source>
</evidence>
<protein>
    <recommendedName>
        <fullName evidence="4">tRNA pseudouridine synthase A</fullName>
        <ecNumber evidence="4">5.4.99.12</ecNumber>
    </recommendedName>
    <alternativeName>
        <fullName evidence="4">tRNA pseudouridine(38-40) synthase</fullName>
    </alternativeName>
    <alternativeName>
        <fullName evidence="4">tRNA pseudouridylate synthase I</fullName>
    </alternativeName>
    <alternativeName>
        <fullName evidence="4">tRNA-uridine isomerase I</fullName>
    </alternativeName>
</protein>
<reference evidence="9 10" key="1">
    <citation type="submission" date="2015-01" db="EMBL/GenBank/DDBJ databases">
        <title>Draft genome of the acidophilic iron oxidizer Ferrimicrobium acidiphilum strain T23.</title>
        <authorList>
            <person name="Poehlein A."/>
            <person name="Eisen S."/>
            <person name="Schloemann M."/>
            <person name="Johnson B.D."/>
            <person name="Daniel R."/>
            <person name="Muehling M."/>
        </authorList>
    </citation>
    <scope>NUCLEOTIDE SEQUENCE [LARGE SCALE GENOMIC DNA]</scope>
    <source>
        <strain evidence="9 10">T23</strain>
    </source>
</reference>
<evidence type="ECO:0000256" key="6">
    <source>
        <dbReference type="PIRSR" id="PIRSR001430-2"/>
    </source>
</evidence>
<dbReference type="AlphaFoldDB" id="A0A0D8FX01"/>
<dbReference type="InterPro" id="IPR020094">
    <property type="entry name" value="TruA/RsuA/RluB/E/F_N"/>
</dbReference>
<keyword evidence="3 4" id="KW-0413">Isomerase</keyword>